<dbReference type="PROSITE" id="PS00624">
    <property type="entry name" value="GMC_OXRED_2"/>
    <property type="match status" value="1"/>
</dbReference>
<dbReference type="InterPro" id="IPR036188">
    <property type="entry name" value="FAD/NAD-bd_sf"/>
</dbReference>
<dbReference type="OrthoDB" id="269227at2759"/>
<dbReference type="Proteomes" id="UP000076502">
    <property type="component" value="Unassembled WGS sequence"/>
</dbReference>
<dbReference type="Pfam" id="PF05199">
    <property type="entry name" value="GMC_oxred_C"/>
    <property type="match status" value="1"/>
</dbReference>
<dbReference type="Gene3D" id="3.50.50.60">
    <property type="entry name" value="FAD/NAD(P)-binding domain"/>
    <property type="match status" value="1"/>
</dbReference>
<evidence type="ECO:0000256" key="4">
    <source>
        <dbReference type="ARBA" id="ARBA00022827"/>
    </source>
</evidence>
<evidence type="ECO:0000256" key="3">
    <source>
        <dbReference type="ARBA" id="ARBA00022630"/>
    </source>
</evidence>
<feature type="chain" id="PRO_5007599066" evidence="5">
    <location>
        <begin position="36"/>
        <end position="621"/>
    </location>
</feature>
<dbReference type="EMBL" id="KQ434773">
    <property type="protein sequence ID" value="KZC04023.1"/>
    <property type="molecule type" value="Genomic_DNA"/>
</dbReference>
<accession>A0A154NWQ8</accession>
<comment type="cofactor">
    <cofactor evidence="1">
        <name>FAD</name>
        <dbReference type="ChEBI" id="CHEBI:57692"/>
    </cofactor>
</comment>
<dbReference type="PANTHER" id="PTHR11552:SF147">
    <property type="entry name" value="CHOLINE DEHYDROGENASE, MITOCHONDRIAL"/>
    <property type="match status" value="1"/>
</dbReference>
<keyword evidence="8" id="KW-1185">Reference proteome</keyword>
<dbReference type="GO" id="GO:0016614">
    <property type="term" value="F:oxidoreductase activity, acting on CH-OH group of donors"/>
    <property type="evidence" value="ECO:0007669"/>
    <property type="project" value="InterPro"/>
</dbReference>
<dbReference type="InterPro" id="IPR000172">
    <property type="entry name" value="GMC_OxRdtase_N"/>
</dbReference>
<keyword evidence="4" id="KW-0274">FAD</keyword>
<dbReference type="InterPro" id="IPR007867">
    <property type="entry name" value="GMC_OxRtase_C"/>
</dbReference>
<evidence type="ECO:0000259" key="6">
    <source>
        <dbReference type="PROSITE" id="PS00624"/>
    </source>
</evidence>
<evidence type="ECO:0000256" key="1">
    <source>
        <dbReference type="ARBA" id="ARBA00001974"/>
    </source>
</evidence>
<name>A0A154NWQ8_DUFNO</name>
<sequence length="621" mass="68281">MAAGCSAALSPLPASFFSQLMHVLLVSQCSLGNSADYPPNRTAEILTTTKEFDFVIVGGGTAGSVLARRLTEVKAWNVLLIEAGKNPSPQSDVPGLLTLLSDSPEDYAYEAEPQDGFCQGIKNKRCKWRKGKALGGSSVTNAMIHVFGTDRDYNEWANMGNKGWSHEDILPYLRKAINCPAEKIAQWGNKYCGTNGPLSVRSYNSTDTVFQNILLDAARELGLDILDPLVGDRFIGYGRALGTLSDGRRMNAAKAYLSPIKDRKNLYVMKSSRADKVLIEGNRAVGVRVTLEDGQTIDVQASKEVILSAGSIASPQLLMLSGIGPSKHLQEMGIPTLVDLPVGRNLQDHVVWPGLLMVYANETIIPPKSTDALDIAYDYLIHNRGVLSTFDIDLQGFVNVNDPTSKYPNIQINFGRFAQQQAFKIAATYAMFNVEDDVVEVMHKVVTESDLIVAWPVLLNPKSRGMLELRSADPADQMIIHANYFAEKEDLRTLMKSVNSIKSLLNTETLKKYGMSLRHFDVPGCRETMPDSDEYWECSIRHLATTLYHPVGTAKMGSTGDPTAVVDPRLRVYGIKRLRVIDASIMPNIVSGNTNTPTTTIAEKGADMVKEDWSTNVREDL</sequence>
<gene>
    <name evidence="7" type="ORF">WN55_01284</name>
</gene>
<keyword evidence="3" id="KW-0285">Flavoprotein</keyword>
<evidence type="ECO:0000256" key="5">
    <source>
        <dbReference type="SAM" id="SignalP"/>
    </source>
</evidence>
<feature type="signal peptide" evidence="5">
    <location>
        <begin position="1"/>
        <end position="35"/>
    </location>
</feature>
<comment type="similarity">
    <text evidence="2">Belongs to the GMC oxidoreductase family.</text>
</comment>
<dbReference type="Gene3D" id="3.30.560.10">
    <property type="entry name" value="Glucose Oxidase, domain 3"/>
    <property type="match status" value="1"/>
</dbReference>
<keyword evidence="5" id="KW-0732">Signal</keyword>
<evidence type="ECO:0000313" key="7">
    <source>
        <dbReference type="EMBL" id="KZC04023.1"/>
    </source>
</evidence>
<dbReference type="STRING" id="178035.A0A154NWQ8"/>
<dbReference type="SUPFAM" id="SSF51905">
    <property type="entry name" value="FAD/NAD(P)-binding domain"/>
    <property type="match status" value="1"/>
</dbReference>
<dbReference type="GO" id="GO:0050660">
    <property type="term" value="F:flavin adenine dinucleotide binding"/>
    <property type="evidence" value="ECO:0007669"/>
    <property type="project" value="InterPro"/>
</dbReference>
<evidence type="ECO:0000256" key="2">
    <source>
        <dbReference type="ARBA" id="ARBA00010790"/>
    </source>
</evidence>
<proteinExistence type="inferred from homology"/>
<feature type="domain" description="Glucose-methanol-choline oxidoreductase N-terminal" evidence="6">
    <location>
        <begin position="310"/>
        <end position="324"/>
    </location>
</feature>
<organism evidence="7 8">
    <name type="scientific">Dufourea novaeangliae</name>
    <name type="common">Sweat bee</name>
    <dbReference type="NCBI Taxonomy" id="178035"/>
    <lineage>
        <taxon>Eukaryota</taxon>
        <taxon>Metazoa</taxon>
        <taxon>Ecdysozoa</taxon>
        <taxon>Arthropoda</taxon>
        <taxon>Hexapoda</taxon>
        <taxon>Insecta</taxon>
        <taxon>Pterygota</taxon>
        <taxon>Neoptera</taxon>
        <taxon>Endopterygota</taxon>
        <taxon>Hymenoptera</taxon>
        <taxon>Apocrita</taxon>
        <taxon>Aculeata</taxon>
        <taxon>Apoidea</taxon>
        <taxon>Anthophila</taxon>
        <taxon>Halictidae</taxon>
        <taxon>Rophitinae</taxon>
        <taxon>Dufourea</taxon>
    </lineage>
</organism>
<reference evidence="7 8" key="1">
    <citation type="submission" date="2015-07" db="EMBL/GenBank/DDBJ databases">
        <title>The genome of Dufourea novaeangliae.</title>
        <authorList>
            <person name="Pan H."/>
            <person name="Kapheim K."/>
        </authorList>
    </citation>
    <scope>NUCLEOTIDE SEQUENCE [LARGE SCALE GENOMIC DNA]</scope>
    <source>
        <strain evidence="7">0120121106</strain>
        <tissue evidence="7">Whole body</tissue>
    </source>
</reference>
<dbReference type="Pfam" id="PF00732">
    <property type="entry name" value="GMC_oxred_N"/>
    <property type="match status" value="1"/>
</dbReference>
<dbReference type="PIRSF" id="PIRSF000137">
    <property type="entry name" value="Alcohol_oxidase"/>
    <property type="match status" value="1"/>
</dbReference>
<dbReference type="AlphaFoldDB" id="A0A154NWQ8"/>
<protein>
    <submittedName>
        <fullName evidence="7">Glucose dehydrogenase [acceptor]</fullName>
    </submittedName>
</protein>
<dbReference type="SUPFAM" id="SSF54373">
    <property type="entry name" value="FAD-linked reductases, C-terminal domain"/>
    <property type="match status" value="1"/>
</dbReference>
<evidence type="ECO:0000313" key="8">
    <source>
        <dbReference type="Proteomes" id="UP000076502"/>
    </source>
</evidence>
<dbReference type="PANTHER" id="PTHR11552">
    <property type="entry name" value="GLUCOSE-METHANOL-CHOLINE GMC OXIDOREDUCTASE"/>
    <property type="match status" value="1"/>
</dbReference>
<dbReference type="InterPro" id="IPR012132">
    <property type="entry name" value="GMC_OxRdtase"/>
</dbReference>